<name>A0A423VKN6_9PEZI</name>
<dbReference type="Proteomes" id="UP000285146">
    <property type="component" value="Unassembled WGS sequence"/>
</dbReference>
<keyword evidence="1" id="KW-0175">Coiled coil</keyword>
<gene>
    <name evidence="3" type="ORF">VPNG_09714</name>
</gene>
<evidence type="ECO:0000313" key="4">
    <source>
        <dbReference type="Proteomes" id="UP000285146"/>
    </source>
</evidence>
<proteinExistence type="predicted"/>
<feature type="compositionally biased region" description="Acidic residues" evidence="2">
    <location>
        <begin position="74"/>
        <end position="85"/>
    </location>
</feature>
<keyword evidence="4" id="KW-1185">Reference proteome</keyword>
<dbReference type="STRING" id="1230097.A0A423VKN6"/>
<protein>
    <submittedName>
        <fullName evidence="3">Uncharacterized protein</fullName>
    </submittedName>
</protein>
<feature type="region of interest" description="Disordered" evidence="2">
    <location>
        <begin position="74"/>
        <end position="97"/>
    </location>
</feature>
<organism evidence="3 4">
    <name type="scientific">Cytospora leucostoma</name>
    <dbReference type="NCBI Taxonomy" id="1230097"/>
    <lineage>
        <taxon>Eukaryota</taxon>
        <taxon>Fungi</taxon>
        <taxon>Dikarya</taxon>
        <taxon>Ascomycota</taxon>
        <taxon>Pezizomycotina</taxon>
        <taxon>Sordariomycetes</taxon>
        <taxon>Sordariomycetidae</taxon>
        <taxon>Diaporthales</taxon>
        <taxon>Cytosporaceae</taxon>
        <taxon>Cytospora</taxon>
    </lineage>
</organism>
<evidence type="ECO:0000256" key="2">
    <source>
        <dbReference type="SAM" id="MobiDB-lite"/>
    </source>
</evidence>
<reference evidence="3 4" key="1">
    <citation type="submission" date="2015-09" db="EMBL/GenBank/DDBJ databases">
        <title>Host preference determinants of Valsa canker pathogens revealed by comparative genomics.</title>
        <authorList>
            <person name="Yin Z."/>
            <person name="Huang L."/>
        </authorList>
    </citation>
    <scope>NUCLEOTIDE SEQUENCE [LARGE SCALE GENOMIC DNA]</scope>
    <source>
        <strain evidence="3 4">SXYLt</strain>
    </source>
</reference>
<dbReference type="InParanoid" id="A0A423VKN6"/>
<dbReference type="OrthoDB" id="5220943at2759"/>
<accession>A0A423VKN6</accession>
<evidence type="ECO:0000256" key="1">
    <source>
        <dbReference type="SAM" id="Coils"/>
    </source>
</evidence>
<comment type="caution">
    <text evidence="3">The sequence shown here is derived from an EMBL/GenBank/DDBJ whole genome shotgun (WGS) entry which is preliminary data.</text>
</comment>
<sequence length="480" mass="53927">MDTLDAHEPVATAEIPLLEGLRLEWTRRLLRGDPYISMQGLIYKMGEEAAKLPPHLISSYSMPRYDEDDAYVDGASEDMSDDMSEDSPGAPSEAMGYSTRTERFLKEALKTPQNSHIFNAIPRDMLKSIVLGTVAWDYYPRASRTPPGCYKTPKKRGYGIYVFGLAVEGRDGKWLTANELNRLIKDLRTYVLGYDMYMSNGGAWPNTSLARVETRDLVAEVDSQLIEHRTLVTGPRFVASEHGRQGLVDLIASLQRRADKSLEINPAGETPLIQTPIYTGLSSDLASRMPKHDVNSKDGLKSSNKAHGLICSLMKLQGLQPRAVSVVAVRLWEKDDLWFSETLVCALANSLISQDGFNRTECGSKVASDAPRLDPAGEDMSSFLHDNLEATLVELRQRKAFLEEFRKLDSVMSDPILQEARDANEKYKESSRVMKTLPDYIHELEKQLQREEQELKDAQKGLEFLELLSQFKDVDLSGLE</sequence>
<dbReference type="AlphaFoldDB" id="A0A423VKN6"/>
<feature type="coiled-coil region" evidence="1">
    <location>
        <begin position="441"/>
        <end position="468"/>
    </location>
</feature>
<evidence type="ECO:0000313" key="3">
    <source>
        <dbReference type="EMBL" id="ROV91577.1"/>
    </source>
</evidence>
<dbReference type="EMBL" id="LKEB01000090">
    <property type="protein sequence ID" value="ROV91577.1"/>
    <property type="molecule type" value="Genomic_DNA"/>
</dbReference>